<protein>
    <recommendedName>
        <fullName evidence="7">Sodefrin-like factor</fullName>
    </recommendedName>
</protein>
<dbReference type="Proteomes" id="UP000677228">
    <property type="component" value="Unassembled WGS sequence"/>
</dbReference>
<evidence type="ECO:0000313" key="2">
    <source>
        <dbReference type="EMBL" id="CAF1272981.1"/>
    </source>
</evidence>
<feature type="chain" id="PRO_5036411986" description="Sodefrin-like factor" evidence="1">
    <location>
        <begin position="20"/>
        <end position="281"/>
    </location>
</feature>
<reference evidence="3" key="1">
    <citation type="submission" date="2021-02" db="EMBL/GenBank/DDBJ databases">
        <authorList>
            <person name="Nowell W R."/>
        </authorList>
    </citation>
    <scope>NUCLEOTIDE SEQUENCE</scope>
</reference>
<dbReference type="EMBL" id="CAJOBA010039490">
    <property type="protein sequence ID" value="CAF4078289.1"/>
    <property type="molecule type" value="Genomic_DNA"/>
</dbReference>
<dbReference type="Proteomes" id="UP000663829">
    <property type="component" value="Unassembled WGS sequence"/>
</dbReference>
<dbReference type="EMBL" id="CAJNOK010017930">
    <property type="protein sequence ID" value="CAF1272981.1"/>
    <property type="molecule type" value="Genomic_DNA"/>
</dbReference>
<proteinExistence type="predicted"/>
<evidence type="ECO:0000313" key="4">
    <source>
        <dbReference type="EMBL" id="CAF4078289.1"/>
    </source>
</evidence>
<organism evidence="3 6">
    <name type="scientific">Didymodactylos carnosus</name>
    <dbReference type="NCBI Taxonomy" id="1234261"/>
    <lineage>
        <taxon>Eukaryota</taxon>
        <taxon>Metazoa</taxon>
        <taxon>Spiralia</taxon>
        <taxon>Gnathifera</taxon>
        <taxon>Rotifera</taxon>
        <taxon>Eurotatoria</taxon>
        <taxon>Bdelloidea</taxon>
        <taxon>Philodinida</taxon>
        <taxon>Philodinidae</taxon>
        <taxon>Didymodactylos</taxon>
    </lineage>
</organism>
<dbReference type="EMBL" id="CAJOBC010083580">
    <property type="protein sequence ID" value="CAF4303819.1"/>
    <property type="molecule type" value="Genomic_DNA"/>
</dbReference>
<evidence type="ECO:0000256" key="1">
    <source>
        <dbReference type="SAM" id="SignalP"/>
    </source>
</evidence>
<feature type="signal peptide" evidence="1">
    <location>
        <begin position="1"/>
        <end position="19"/>
    </location>
</feature>
<dbReference type="Proteomes" id="UP000681722">
    <property type="component" value="Unassembled WGS sequence"/>
</dbReference>
<sequence>MFHQLILTYFITIFSKSIALLTTSDYRVSTRNITCANGSNIVFSKKCEACLIVTRNYRIDTQLSLTGNGPEGSSYYCLDIKQIEGYHNNLVRECYDYPLDNLNGFNDFCIASPYTTIRGSYRACTCTIDRCNINYNECVLKNNLKIYVPFLNTIQESGAPIQCSTDQTPLCDTKDFACQNFVKQNCVLCLIKIDNLGQVTRQCLPPSLYSYYLTYTRMEECSQSTYLSKSLYLYNCQNGETICMCTKNYCDKDMDTCRTSEANKIKLTIVLLSLFSFVFIF</sequence>
<dbReference type="EMBL" id="CAJNOQ010018152">
    <property type="protein sequence ID" value="CAF1420146.1"/>
    <property type="molecule type" value="Genomic_DNA"/>
</dbReference>
<evidence type="ECO:0000313" key="5">
    <source>
        <dbReference type="EMBL" id="CAF4303819.1"/>
    </source>
</evidence>
<keyword evidence="6" id="KW-1185">Reference proteome</keyword>
<evidence type="ECO:0008006" key="7">
    <source>
        <dbReference type="Google" id="ProtNLM"/>
    </source>
</evidence>
<gene>
    <name evidence="3" type="ORF">GPM918_LOCUS33703</name>
    <name evidence="2" type="ORF">OVA965_LOCUS27274</name>
    <name evidence="5" type="ORF">SRO942_LOCUS34389</name>
    <name evidence="4" type="ORF">TMI583_LOCUS28018</name>
</gene>
<evidence type="ECO:0000313" key="6">
    <source>
        <dbReference type="Proteomes" id="UP000663829"/>
    </source>
</evidence>
<comment type="caution">
    <text evidence="3">The sequence shown here is derived from an EMBL/GenBank/DDBJ whole genome shotgun (WGS) entry which is preliminary data.</text>
</comment>
<keyword evidence="1" id="KW-0732">Signal</keyword>
<accession>A0A815MM12</accession>
<name>A0A815MM12_9BILA</name>
<evidence type="ECO:0000313" key="3">
    <source>
        <dbReference type="EMBL" id="CAF1420146.1"/>
    </source>
</evidence>
<dbReference type="OrthoDB" id="9975083at2759"/>
<dbReference type="Proteomes" id="UP000682733">
    <property type="component" value="Unassembled WGS sequence"/>
</dbReference>
<dbReference type="AlphaFoldDB" id="A0A815MM12"/>